<dbReference type="EMBL" id="FP929045">
    <property type="protein sequence ID" value="CBK99333.1"/>
    <property type="molecule type" value="Genomic_DNA"/>
</dbReference>
<evidence type="ECO:0000313" key="2">
    <source>
        <dbReference type="Proteomes" id="UP000008804"/>
    </source>
</evidence>
<dbReference type="PATRIC" id="fig|718252.3.peg.89"/>
<keyword evidence="2" id="KW-1185">Reference proteome</keyword>
<reference evidence="1 2" key="1">
    <citation type="submission" date="2010-03" db="EMBL/GenBank/DDBJ databases">
        <title>The genome sequence of Faecalibacterium prausnitzii L2/6.</title>
        <authorList>
            <consortium name="metaHIT consortium -- http://www.metahit.eu/"/>
            <person name="Pajon A."/>
            <person name="Turner K."/>
            <person name="Parkhill J."/>
            <person name="Duncan S."/>
            <person name="Flint H."/>
        </authorList>
    </citation>
    <scope>NUCLEOTIDE SEQUENCE [LARGE SCALE GENOMIC DNA]</scope>
    <source>
        <strain evidence="2">L2-6</strain>
    </source>
</reference>
<dbReference type="RefSeq" id="WP_015564976.1">
    <property type="nucleotide sequence ID" value="NC_021042.1"/>
</dbReference>
<protein>
    <submittedName>
        <fullName evidence="1">Uncharacterized protein</fullName>
    </submittedName>
</protein>
<dbReference type="HOGENOM" id="CLU_3251830_0_0_9"/>
<sequence length="42" mass="4693">MIQRFVIGKPFPTESVVLDLPAETGPVPYLTPDGDGWQYVMQ</sequence>
<organism evidence="1 2">
    <name type="scientific">Faecalibacterium prausnitzii L2-6</name>
    <dbReference type="NCBI Taxonomy" id="718252"/>
    <lineage>
        <taxon>Bacteria</taxon>
        <taxon>Bacillati</taxon>
        <taxon>Bacillota</taxon>
        <taxon>Clostridia</taxon>
        <taxon>Eubacteriales</taxon>
        <taxon>Oscillospiraceae</taxon>
        <taxon>Faecalibacterium</taxon>
    </lineage>
</organism>
<proteinExistence type="predicted"/>
<gene>
    <name evidence="1" type="ORF">FP2_19200</name>
</gene>
<dbReference type="Proteomes" id="UP000008804">
    <property type="component" value="Chromosome"/>
</dbReference>
<accession>D4JZ84</accession>
<reference evidence="1 2" key="2">
    <citation type="submission" date="2010-03" db="EMBL/GenBank/DDBJ databases">
        <authorList>
            <person name="Pajon A."/>
        </authorList>
    </citation>
    <scope>NUCLEOTIDE SEQUENCE [LARGE SCALE GENOMIC DNA]</scope>
    <source>
        <strain evidence="2">L2-6</strain>
    </source>
</reference>
<dbReference type="BioCyc" id="FPRA718252:G1375-1626-MONOMER"/>
<name>D4JZ84_9FIRM</name>
<dbReference type="STRING" id="718252.FP2_19200"/>
<dbReference type="AlphaFoldDB" id="D4JZ84"/>
<evidence type="ECO:0000313" key="1">
    <source>
        <dbReference type="EMBL" id="CBK99333.1"/>
    </source>
</evidence>
<dbReference type="KEGG" id="fpr:FP2_19200"/>